<dbReference type="Proteomes" id="UP000235330">
    <property type="component" value="Unassembled WGS sequence"/>
</dbReference>
<organism evidence="2 3">
    <name type="scientific">Vibrio splendidus</name>
    <dbReference type="NCBI Taxonomy" id="29497"/>
    <lineage>
        <taxon>Bacteria</taxon>
        <taxon>Pseudomonadati</taxon>
        <taxon>Pseudomonadota</taxon>
        <taxon>Gammaproteobacteria</taxon>
        <taxon>Vibrionales</taxon>
        <taxon>Vibrionaceae</taxon>
        <taxon>Vibrio</taxon>
    </lineage>
</organism>
<dbReference type="AlphaFoldDB" id="A0A2N7F7U5"/>
<dbReference type="EMBL" id="MCWU01000057">
    <property type="protein sequence ID" value="PMJ62294.1"/>
    <property type="molecule type" value="Genomic_DNA"/>
</dbReference>
<comment type="caution">
    <text evidence="2">The sequence shown here is derived from an EMBL/GenBank/DDBJ whole genome shotgun (WGS) entry which is preliminary data.</text>
</comment>
<feature type="repeat" description="TPR" evidence="1">
    <location>
        <begin position="832"/>
        <end position="865"/>
    </location>
</feature>
<keyword evidence="1" id="KW-0802">TPR repeat</keyword>
<proteinExistence type="predicted"/>
<protein>
    <submittedName>
        <fullName evidence="2">Uncharacterized protein</fullName>
    </submittedName>
</protein>
<name>A0A2N7F7U5_VIBSP</name>
<dbReference type="Gene3D" id="1.25.40.10">
    <property type="entry name" value="Tetratricopeptide repeat domain"/>
    <property type="match status" value="1"/>
</dbReference>
<dbReference type="InterPro" id="IPR011990">
    <property type="entry name" value="TPR-like_helical_dom_sf"/>
</dbReference>
<dbReference type="SUPFAM" id="SSF48452">
    <property type="entry name" value="TPR-like"/>
    <property type="match status" value="1"/>
</dbReference>
<evidence type="ECO:0000313" key="2">
    <source>
        <dbReference type="EMBL" id="PMJ62294.1"/>
    </source>
</evidence>
<dbReference type="RefSeq" id="WP_102517039.1">
    <property type="nucleotide sequence ID" value="NZ_CAWNSM010000057.1"/>
</dbReference>
<gene>
    <name evidence="2" type="ORF">BCU17_04975</name>
</gene>
<sequence length="1053" mass="120515">MSHKLKLSNNKALTNVVKYSTKEIAVLMGAPMSSPTGETKGVPDVKGMLNIIEDTLKSMPDLADYYYEEMPDNLSDTERYQRSFTFLLQNTNQDVINDVIRKAVLQSTLSDESRDVRDITYLENLQKNTGSWVIPPAIDALAKIINSDNKISGPILTTNFDPLMSVALNKLSVINSRFLLHGDCNINALDTDAVQVVHLHGFWTNTDTLHTPEQLEFDRPKLRASLNSILNNKILLVIGYGGWSDVFTQTLFELIEDDRSKIDIIWCFYGENEERVNESYRNLIESVGPAIQRGRFRAYGGIDCHKFLPELVPEICKLAHKVECVIPKNVDEDSVVSDNDEGTLASLIRKDSSVLPQWTIIKKPAHRYIRDAERSQLIELFKDCNSVNLISEWGLSRDEFISTITENENNEYFECPIFRINMEGVRSEEDLIESIELDYGMKLTTFINSIPDSNSILYFDNFDVTSDLIEYEEVIYELKKLLKIISDYKNNAKFLIASAKTIDVDIPSIEITNMEEYDIRKYISYYKKSADNFNEKVLDRLIHLSKGVPALLDKYIGELEYLSIDDIIDSHYSPNSYDFEDEDNSELKSRIELLSTSEDQESLRSYELLKILSVLENGDAFSNLKRSNSKYSFKSNNIQKLYKLELIDANSSDSQIFQKHSDDGGNKIYVLPTLVREYVYSKLSTEEVFEIAKDLADIHLGKNWREGKLNLNPIVRDQLKNTGKLVGSTNVILLHLLKCSIDLSLSRDIIQAFNISLSYCKSLSDMKKFSELAYFSSNIKSLSKDAYQITSLNLLELYEGKALRMLGKYDRAKECFDKVYEDLNSLNRYYQRMLLLNLTYLYERQGNYDGGIEKAKELLKIEPKNKLALIHLAKNDTVQLKKLETKFRRSGATQPANSASIRLFNAETDFGNKLKWLNKIIRGNNDPYNKHLAITQKGSLLINSGKNLEFTDNEVVLLQNAYSYAFNQKMGAVFKRAHSVLWSLSNQQGDTHIKTILFKYSSLYWRISGDKEAELKCSELLAQSLLDDSAITIDKSKDYYVINRMKQIALNYG</sequence>
<evidence type="ECO:0000313" key="3">
    <source>
        <dbReference type="Proteomes" id="UP000235330"/>
    </source>
</evidence>
<accession>A0A2N7F7U5</accession>
<evidence type="ECO:0000256" key="1">
    <source>
        <dbReference type="PROSITE-ProRule" id="PRU00339"/>
    </source>
</evidence>
<reference evidence="3" key="1">
    <citation type="submission" date="2016-07" db="EMBL/GenBank/DDBJ databases">
        <title>Nontailed viruses are major unrecognized killers of bacteria in the ocean.</title>
        <authorList>
            <person name="Kauffman K."/>
            <person name="Hussain F."/>
            <person name="Yang J."/>
            <person name="Arevalo P."/>
            <person name="Brown J."/>
            <person name="Cutler M."/>
            <person name="Kelly L."/>
            <person name="Polz M.F."/>
        </authorList>
    </citation>
    <scope>NUCLEOTIDE SEQUENCE [LARGE SCALE GENOMIC DNA]</scope>
    <source>
        <strain evidence="3">10N.261.55.E11</strain>
    </source>
</reference>
<dbReference type="Pfam" id="PF13289">
    <property type="entry name" value="SIR2_2"/>
    <property type="match status" value="1"/>
</dbReference>
<dbReference type="PROSITE" id="PS50005">
    <property type="entry name" value="TPR"/>
    <property type="match status" value="1"/>
</dbReference>
<dbReference type="InterPro" id="IPR019734">
    <property type="entry name" value="TPR_rpt"/>
</dbReference>